<comment type="subcellular location">
    <subcellularLocation>
        <location evidence="2">Endoplasmic reticulum</location>
    </subcellularLocation>
    <subcellularLocation>
        <location evidence="1">Membrane</location>
        <topology evidence="1">Multi-pass membrane protein</topology>
    </subcellularLocation>
</comment>
<keyword evidence="10" id="KW-0256">Endoplasmic reticulum</keyword>
<dbReference type="UniPathway" id="UPA00378"/>
<keyword evidence="12 15" id="KW-0472">Membrane</keyword>
<keyword evidence="14" id="KW-0175">Coiled coil</keyword>
<keyword evidence="7 15" id="KW-0812">Transmembrane</keyword>
<keyword evidence="18" id="KW-1185">Reference proteome</keyword>
<dbReference type="GeneID" id="115925084"/>
<dbReference type="FunCoup" id="A0A7M7P274">
    <property type="interactions" value="829"/>
</dbReference>
<dbReference type="InterPro" id="IPR019734">
    <property type="entry name" value="TPR_rpt"/>
</dbReference>
<evidence type="ECO:0000256" key="15">
    <source>
        <dbReference type="SAM" id="Phobius"/>
    </source>
</evidence>
<dbReference type="GO" id="GO:0035269">
    <property type="term" value="P:protein O-linked glycosylation via mannose"/>
    <property type="evidence" value="ECO:0000318"/>
    <property type="project" value="GO_Central"/>
</dbReference>
<evidence type="ECO:0000256" key="2">
    <source>
        <dbReference type="ARBA" id="ARBA00004240"/>
    </source>
</evidence>
<evidence type="ECO:0000256" key="12">
    <source>
        <dbReference type="ARBA" id="ARBA00023136"/>
    </source>
</evidence>
<dbReference type="GO" id="GO:0016020">
    <property type="term" value="C:membrane"/>
    <property type="evidence" value="ECO:0007669"/>
    <property type="project" value="UniProtKB-SubCell"/>
</dbReference>
<dbReference type="PANTHER" id="PTHR44395">
    <property type="match status" value="1"/>
</dbReference>
<feature type="repeat" description="TPR" evidence="13">
    <location>
        <begin position="488"/>
        <end position="521"/>
    </location>
</feature>
<dbReference type="AlphaFoldDB" id="A0A7M7P274"/>
<dbReference type="Proteomes" id="UP000007110">
    <property type="component" value="Unassembled WGS sequence"/>
</dbReference>
<dbReference type="GO" id="GO:0000030">
    <property type="term" value="F:mannosyltransferase activity"/>
    <property type="evidence" value="ECO:0000318"/>
    <property type="project" value="GO_Central"/>
</dbReference>
<feature type="repeat" description="TPR" evidence="13">
    <location>
        <begin position="605"/>
        <end position="638"/>
    </location>
</feature>
<accession>A0A7M7P274</accession>
<evidence type="ECO:0000313" key="17">
    <source>
        <dbReference type="EnsemblMetazoa" id="XP_030844106"/>
    </source>
</evidence>
<comment type="similarity">
    <text evidence="4">Belongs to the TMTC family.</text>
</comment>
<dbReference type="InParanoid" id="A0A7M7P274"/>
<dbReference type="SUPFAM" id="SSF48452">
    <property type="entry name" value="TPR-like"/>
    <property type="match status" value="2"/>
</dbReference>
<dbReference type="InterPro" id="IPR011990">
    <property type="entry name" value="TPR-like_helical_dom_sf"/>
</dbReference>
<keyword evidence="9 13" id="KW-0802">TPR repeat</keyword>
<evidence type="ECO:0000256" key="8">
    <source>
        <dbReference type="ARBA" id="ARBA00022737"/>
    </source>
</evidence>
<feature type="domain" description="DUF1736" evidence="16">
    <location>
        <begin position="266"/>
        <end position="337"/>
    </location>
</feature>
<dbReference type="OMA" id="NPRTHGN"/>
<dbReference type="Pfam" id="PF13432">
    <property type="entry name" value="TPR_16"/>
    <property type="match status" value="1"/>
</dbReference>
<dbReference type="Gene3D" id="1.25.40.10">
    <property type="entry name" value="Tetratricopeptide repeat domain"/>
    <property type="match status" value="4"/>
</dbReference>
<dbReference type="PANTHER" id="PTHR44395:SF1">
    <property type="entry name" value="PROTEIN O-MANNOSYL-TRANSFERASE TMTC3"/>
    <property type="match status" value="1"/>
</dbReference>
<comment type="pathway">
    <text evidence="3">Protein modification; protein glycosylation.</text>
</comment>
<evidence type="ECO:0000256" key="9">
    <source>
        <dbReference type="ARBA" id="ARBA00022803"/>
    </source>
</evidence>
<dbReference type="EC" id="2.4.1.109" evidence="5"/>
<evidence type="ECO:0000256" key="6">
    <source>
        <dbReference type="ARBA" id="ARBA00022679"/>
    </source>
</evidence>
<feature type="transmembrane region" description="Helical" evidence="15">
    <location>
        <begin position="358"/>
        <end position="378"/>
    </location>
</feature>
<feature type="coiled-coil region" evidence="14">
    <location>
        <begin position="539"/>
        <end position="566"/>
    </location>
</feature>
<evidence type="ECO:0000256" key="5">
    <source>
        <dbReference type="ARBA" id="ARBA00012839"/>
    </source>
</evidence>
<dbReference type="PROSITE" id="PS50005">
    <property type="entry name" value="TPR"/>
    <property type="match status" value="5"/>
</dbReference>
<dbReference type="SMART" id="SM00028">
    <property type="entry name" value="TPR"/>
    <property type="match status" value="7"/>
</dbReference>
<name>A0A7M7P274_STRPU</name>
<organism evidence="17 18">
    <name type="scientific">Strongylocentrotus purpuratus</name>
    <name type="common">Purple sea urchin</name>
    <dbReference type="NCBI Taxonomy" id="7668"/>
    <lineage>
        <taxon>Eukaryota</taxon>
        <taxon>Metazoa</taxon>
        <taxon>Echinodermata</taxon>
        <taxon>Eleutherozoa</taxon>
        <taxon>Echinozoa</taxon>
        <taxon>Echinoidea</taxon>
        <taxon>Euechinoidea</taxon>
        <taxon>Echinacea</taxon>
        <taxon>Camarodonta</taxon>
        <taxon>Echinidea</taxon>
        <taxon>Strongylocentrotidae</taxon>
        <taxon>Strongylocentrotus</taxon>
    </lineage>
</organism>
<evidence type="ECO:0000256" key="7">
    <source>
        <dbReference type="ARBA" id="ARBA00022692"/>
    </source>
</evidence>
<dbReference type="FunFam" id="1.25.40.10:FF:000239">
    <property type="entry name" value="Transmembrane and TPR repeat-containing protein 3"/>
    <property type="match status" value="1"/>
</dbReference>
<feature type="repeat" description="TPR" evidence="13">
    <location>
        <begin position="571"/>
        <end position="604"/>
    </location>
</feature>
<keyword evidence="6" id="KW-0808">Transferase</keyword>
<dbReference type="OrthoDB" id="66906at2759"/>
<dbReference type="Pfam" id="PF07719">
    <property type="entry name" value="TPR_2"/>
    <property type="match status" value="1"/>
</dbReference>
<evidence type="ECO:0000256" key="4">
    <source>
        <dbReference type="ARBA" id="ARBA00007882"/>
    </source>
</evidence>
<dbReference type="Pfam" id="PF13181">
    <property type="entry name" value="TPR_8"/>
    <property type="match status" value="1"/>
</dbReference>
<evidence type="ECO:0000256" key="3">
    <source>
        <dbReference type="ARBA" id="ARBA00004922"/>
    </source>
</evidence>
<keyword evidence="11 15" id="KW-1133">Transmembrane helix</keyword>
<dbReference type="KEGG" id="spu:115925084"/>
<keyword evidence="8" id="KW-0677">Repeat</keyword>
<evidence type="ECO:0000256" key="10">
    <source>
        <dbReference type="ARBA" id="ARBA00022824"/>
    </source>
</evidence>
<proteinExistence type="inferred from homology"/>
<sequence>MATASQRELFYSAGLLALVLACYSNALSCGFVFDDRSAIVENKDLRPDSSTFDLFSNDFWGMPMHKERSHKSYRPLCVLTFRLNYALGELNPWGYHLVNVVLHWAVCVLFLKAAKQIVDEESSVNASLLFAVHAVHTEAVTGVVGRAELLSSVFMLLSFMAYVKAAEANSTTNWKYMMWSGLLIAMATISKEQGITVVGICCIYEIFFLQKFSLKAFMQHPKSRGSKASQSSSPNSQALWRAAPRLGFLMTSSGLLLWGRMIIMGAKLPSFTRFDNPAALSPFPTRHLTHLYLLPVNVWLLLCPSTLLCDWTMGTIPLVTSLSDPRNLATLLLVSCLFLLVLYAVFAEEKISCQLIMALSFLVLPFLPASNLFFPVGFVVAERVLYTPSMGYCLLVAIAMERLQANRRPMRYVVGGIFAVILLLHAGKTIQRNPDWESEYSLFSSALKVTQNNAKLWNNVGHALEAESRWEDAFIYFNNAAMVQPDDIGSWINVGRTYRQLGKPAEAEAAYRRAMKLMPQPRKGEQYLAQIDPNHLNVYLNLANLIKKNESRLKEAEELYLKAIRMRPDFVEAYINQGEILLKRGQLDEAESLYQQAAQLEPLKADIHYNLGIVAMKKRQKPKALKHFDRAVEIDPKHKMALYNSALYIQESGNAARRQDAIKRYVMLQNYSKRNFQFPFSLEKVIEIDPESEMSYSTLGMLAVDDNDNPGALQYYQKALEINPSSRHALFNIAMIHSDDKHPLQAKPYLETLLQHHPNHTKSMLLLGDIMLNSLQDVIKSQQLFQRIVDLEPSNVQAQHNLCVIMVQKGLFMEGEQCLLDVLERAPHAEFVRTNLSILRQKIKERSTAKQEKEPSSDTGVR</sequence>
<evidence type="ECO:0000259" key="16">
    <source>
        <dbReference type="Pfam" id="PF08409"/>
    </source>
</evidence>
<dbReference type="EnsemblMetazoa" id="XM_030988246">
    <property type="protein sequence ID" value="XP_030844106"/>
    <property type="gene ID" value="LOC115925084"/>
</dbReference>
<dbReference type="GO" id="GO:0005783">
    <property type="term" value="C:endoplasmic reticulum"/>
    <property type="evidence" value="ECO:0000318"/>
    <property type="project" value="GO_Central"/>
</dbReference>
<protein>
    <recommendedName>
        <fullName evidence="5">dolichyl-phosphate-mannose--protein mannosyltransferase</fullName>
        <ecNumber evidence="5">2.4.1.109</ecNumber>
    </recommendedName>
</protein>
<evidence type="ECO:0000313" key="18">
    <source>
        <dbReference type="Proteomes" id="UP000007110"/>
    </source>
</evidence>
<reference evidence="18" key="1">
    <citation type="submission" date="2015-02" db="EMBL/GenBank/DDBJ databases">
        <title>Genome sequencing for Strongylocentrotus purpuratus.</title>
        <authorList>
            <person name="Murali S."/>
            <person name="Liu Y."/>
            <person name="Vee V."/>
            <person name="English A."/>
            <person name="Wang M."/>
            <person name="Skinner E."/>
            <person name="Han Y."/>
            <person name="Muzny D.M."/>
            <person name="Worley K.C."/>
            <person name="Gibbs R.A."/>
        </authorList>
    </citation>
    <scope>NUCLEOTIDE SEQUENCE</scope>
</reference>
<dbReference type="Pfam" id="PF08409">
    <property type="entry name" value="TMTC_DUF1736"/>
    <property type="match status" value="1"/>
</dbReference>
<feature type="repeat" description="TPR" evidence="13">
    <location>
        <begin position="454"/>
        <end position="487"/>
    </location>
</feature>
<reference evidence="17" key="2">
    <citation type="submission" date="2021-01" db="UniProtKB">
        <authorList>
            <consortium name="EnsemblMetazoa"/>
        </authorList>
    </citation>
    <scope>IDENTIFICATION</scope>
</reference>
<feature type="transmembrane region" description="Helical" evidence="15">
    <location>
        <begin position="291"/>
        <end position="308"/>
    </location>
</feature>
<evidence type="ECO:0000256" key="1">
    <source>
        <dbReference type="ARBA" id="ARBA00004141"/>
    </source>
</evidence>
<evidence type="ECO:0000256" key="11">
    <source>
        <dbReference type="ARBA" id="ARBA00022989"/>
    </source>
</evidence>
<feature type="transmembrane region" description="Helical" evidence="15">
    <location>
        <begin position="328"/>
        <end position="346"/>
    </location>
</feature>
<dbReference type="PROSITE" id="PS51257">
    <property type="entry name" value="PROKAR_LIPOPROTEIN"/>
    <property type="match status" value="1"/>
</dbReference>
<evidence type="ECO:0000256" key="14">
    <source>
        <dbReference type="SAM" id="Coils"/>
    </source>
</evidence>
<evidence type="ECO:0000256" key="13">
    <source>
        <dbReference type="PROSITE-ProRule" id="PRU00339"/>
    </source>
</evidence>
<dbReference type="GO" id="GO:0004169">
    <property type="term" value="F:dolichyl-phosphate-mannose-protein mannosyltransferase activity"/>
    <property type="evidence" value="ECO:0007669"/>
    <property type="project" value="UniProtKB-EC"/>
</dbReference>
<dbReference type="RefSeq" id="XP_030844106.1">
    <property type="nucleotide sequence ID" value="XM_030988246.1"/>
</dbReference>
<dbReference type="PROSITE" id="PS50293">
    <property type="entry name" value="TPR_REGION"/>
    <property type="match status" value="2"/>
</dbReference>
<dbReference type="InterPro" id="IPR013105">
    <property type="entry name" value="TPR_2"/>
</dbReference>
<feature type="repeat" description="TPR" evidence="13">
    <location>
        <begin position="693"/>
        <end position="726"/>
    </location>
</feature>
<dbReference type="InterPro" id="IPR013618">
    <property type="entry name" value="TMTC_DUF1736"/>
</dbReference>